<keyword evidence="1" id="KW-0614">Plasmid</keyword>
<geneLocation type="plasmid" evidence="1 2">
    <name>pSmeSM11c</name>
</geneLocation>
<name>F7XD07_SINMM</name>
<dbReference type="KEGG" id="smx:SM11_pC0413"/>
<sequence>MSPLQTFSLQLTCPQILETNMIVQACLNGARPSDYHPRLPLTADAIALDGAACISAGAAELHIHPRGPDGRESLLAVDEAIYAVRRACPGSLVGVSTGAWIERDEKQTRDCISAWRQLPDYASVNISERDAPAVIALLHRMGVGVEAGLATVADAERFVTLPDCHRAFRILIEIEEQDLGKADAIADGIAQVLERANILRPVLLHGLDATAWHFVNRAHQRRWSTRVGLEDGCQLTNGEIAGGNADLVADALQIFRS</sequence>
<dbReference type="Gene3D" id="3.20.20.70">
    <property type="entry name" value="Aldolase class I"/>
    <property type="match status" value="1"/>
</dbReference>
<dbReference type="HOGENOM" id="CLU_098986_0_0_5"/>
<evidence type="ECO:0008006" key="3">
    <source>
        <dbReference type="Google" id="ProtNLM"/>
    </source>
</evidence>
<dbReference type="InterPro" id="IPR013785">
    <property type="entry name" value="Aldolase_TIM"/>
</dbReference>
<dbReference type="EMBL" id="CP001831">
    <property type="protein sequence ID" value="AEH81486.1"/>
    <property type="molecule type" value="Genomic_DNA"/>
</dbReference>
<dbReference type="AlphaFoldDB" id="F7XD07"/>
<proteinExistence type="predicted"/>
<dbReference type="Pfam" id="PF05853">
    <property type="entry name" value="BKACE"/>
    <property type="match status" value="1"/>
</dbReference>
<organism evidence="1 2">
    <name type="scientific">Sinorhizobium meliloti (strain SM11)</name>
    <dbReference type="NCBI Taxonomy" id="707241"/>
    <lineage>
        <taxon>Bacteria</taxon>
        <taxon>Pseudomonadati</taxon>
        <taxon>Pseudomonadota</taxon>
        <taxon>Alphaproteobacteria</taxon>
        <taxon>Hyphomicrobiales</taxon>
        <taxon>Rhizobiaceae</taxon>
        <taxon>Sinorhizobium/Ensifer group</taxon>
        <taxon>Sinorhizobium</taxon>
    </lineage>
</organism>
<dbReference type="Proteomes" id="UP000009045">
    <property type="component" value="Plasmid pSmeSM11c"/>
</dbReference>
<dbReference type="PANTHER" id="PTHR37418">
    <property type="entry name" value="3-KETO-5-AMINOHEXANOATE CLEAVAGE ENZYME-RELATED"/>
    <property type="match status" value="1"/>
</dbReference>
<accession>F7XD07</accession>
<gene>
    <name evidence="1" type="ordered locus">SM11_pC0413</name>
</gene>
<dbReference type="InterPro" id="IPR008567">
    <property type="entry name" value="BKACE"/>
</dbReference>
<dbReference type="PANTHER" id="PTHR37418:SF1">
    <property type="entry name" value="3-KETO-5-AMINOHEXANOATE CLEAVAGE PROTEIN"/>
    <property type="match status" value="1"/>
</dbReference>
<evidence type="ECO:0000313" key="1">
    <source>
        <dbReference type="EMBL" id="AEH81486.1"/>
    </source>
</evidence>
<dbReference type="GO" id="GO:0043720">
    <property type="term" value="F:3-keto-5-aminohexanoate cleavage activity"/>
    <property type="evidence" value="ECO:0007669"/>
    <property type="project" value="InterPro"/>
</dbReference>
<protein>
    <recommendedName>
        <fullName evidence="3">3-keto-5-aminohexanoate cleavage enzyme</fullName>
    </recommendedName>
</protein>
<evidence type="ECO:0000313" key="2">
    <source>
        <dbReference type="Proteomes" id="UP000009045"/>
    </source>
</evidence>
<reference evidence="1 2" key="1">
    <citation type="journal article" date="2011" name="J. Biotechnol.">
        <title>The complete genome sequence of the dominant Sinorhizobium meliloti field isolate SM11 extends the S. meliloti pan-genome.</title>
        <authorList>
            <person name="Schneiker-Bekel S."/>
            <person name="Wibberg D."/>
            <person name="Bekel T."/>
            <person name="Blom J."/>
            <person name="Linke B."/>
            <person name="Neuweger H."/>
            <person name="Stiens M."/>
            <person name="Vorholter F.J."/>
            <person name="Weidner S."/>
            <person name="Goesmann A."/>
            <person name="Puhler A."/>
            <person name="Schluter A."/>
        </authorList>
    </citation>
    <scope>NUCLEOTIDE SEQUENCE [LARGE SCALE GENOMIC DNA]</scope>
    <source>
        <strain evidence="1 2">SM11</strain>
        <plasmid evidence="2">pSmeSM11c</plasmid>
    </source>
</reference>